<dbReference type="Pfam" id="PF00496">
    <property type="entry name" value="SBP_bac_5"/>
    <property type="match status" value="1"/>
</dbReference>
<dbReference type="InterPro" id="IPR000914">
    <property type="entry name" value="SBP_5_dom"/>
</dbReference>
<dbReference type="InterPro" id="IPR030678">
    <property type="entry name" value="Peptide/Ni-bd"/>
</dbReference>
<keyword evidence="1" id="KW-0732">Signal</keyword>
<proteinExistence type="predicted"/>
<dbReference type="SUPFAM" id="SSF53850">
    <property type="entry name" value="Periplasmic binding protein-like II"/>
    <property type="match status" value="1"/>
</dbReference>
<feature type="signal peptide" evidence="1">
    <location>
        <begin position="1"/>
        <end position="18"/>
    </location>
</feature>
<dbReference type="GO" id="GO:0042597">
    <property type="term" value="C:periplasmic space"/>
    <property type="evidence" value="ECO:0007669"/>
    <property type="project" value="UniProtKB-ARBA"/>
</dbReference>
<organism evidence="3 4">
    <name type="scientific">Nocardia jinanensis</name>
    <dbReference type="NCBI Taxonomy" id="382504"/>
    <lineage>
        <taxon>Bacteria</taxon>
        <taxon>Bacillati</taxon>
        <taxon>Actinomycetota</taxon>
        <taxon>Actinomycetes</taxon>
        <taxon>Mycobacteriales</taxon>
        <taxon>Nocardiaceae</taxon>
        <taxon>Nocardia</taxon>
    </lineage>
</organism>
<feature type="chain" id="PRO_5039730753" evidence="1">
    <location>
        <begin position="19"/>
        <end position="514"/>
    </location>
</feature>
<name>A0A917VTH4_9NOCA</name>
<evidence type="ECO:0000259" key="2">
    <source>
        <dbReference type="Pfam" id="PF00496"/>
    </source>
</evidence>
<dbReference type="AlphaFoldDB" id="A0A917VTH4"/>
<evidence type="ECO:0000313" key="4">
    <source>
        <dbReference type="Proteomes" id="UP000638263"/>
    </source>
</evidence>
<evidence type="ECO:0000313" key="3">
    <source>
        <dbReference type="EMBL" id="GGL12548.1"/>
    </source>
</evidence>
<dbReference type="CDD" id="cd00995">
    <property type="entry name" value="PBP2_NikA_DppA_OppA_like"/>
    <property type="match status" value="1"/>
</dbReference>
<evidence type="ECO:0000256" key="1">
    <source>
        <dbReference type="SAM" id="SignalP"/>
    </source>
</evidence>
<comment type="caution">
    <text evidence="3">The sequence shown here is derived from an EMBL/GenBank/DDBJ whole genome shotgun (WGS) entry which is preliminary data.</text>
</comment>
<accession>A0A917VTH4</accession>
<feature type="domain" description="Solute-binding protein family 5" evidence="2">
    <location>
        <begin position="82"/>
        <end position="434"/>
    </location>
</feature>
<dbReference type="Gene3D" id="3.10.105.10">
    <property type="entry name" value="Dipeptide-binding Protein, Domain 3"/>
    <property type="match status" value="1"/>
</dbReference>
<protein>
    <submittedName>
        <fullName evidence="3">ABC transporter substrate-binding protein</fullName>
    </submittedName>
</protein>
<keyword evidence="4" id="KW-1185">Reference proteome</keyword>
<dbReference type="GO" id="GO:0043190">
    <property type="term" value="C:ATP-binding cassette (ABC) transporter complex"/>
    <property type="evidence" value="ECO:0007669"/>
    <property type="project" value="InterPro"/>
</dbReference>
<dbReference type="GO" id="GO:1904680">
    <property type="term" value="F:peptide transmembrane transporter activity"/>
    <property type="evidence" value="ECO:0007669"/>
    <property type="project" value="TreeGrafter"/>
</dbReference>
<reference evidence="3" key="1">
    <citation type="journal article" date="2014" name="Int. J. Syst. Evol. Microbiol.">
        <title>Complete genome sequence of Corynebacterium casei LMG S-19264T (=DSM 44701T), isolated from a smear-ripened cheese.</title>
        <authorList>
            <consortium name="US DOE Joint Genome Institute (JGI-PGF)"/>
            <person name="Walter F."/>
            <person name="Albersmeier A."/>
            <person name="Kalinowski J."/>
            <person name="Ruckert C."/>
        </authorList>
    </citation>
    <scope>NUCLEOTIDE SEQUENCE</scope>
    <source>
        <strain evidence="3">CGMCC 4.3508</strain>
    </source>
</reference>
<dbReference type="Proteomes" id="UP000638263">
    <property type="component" value="Unassembled WGS sequence"/>
</dbReference>
<dbReference type="PIRSF" id="PIRSF002741">
    <property type="entry name" value="MppA"/>
    <property type="match status" value="1"/>
</dbReference>
<dbReference type="InterPro" id="IPR039424">
    <property type="entry name" value="SBP_5"/>
</dbReference>
<dbReference type="EMBL" id="BMMH01000005">
    <property type="protein sequence ID" value="GGL12548.1"/>
    <property type="molecule type" value="Genomic_DNA"/>
</dbReference>
<reference evidence="3" key="2">
    <citation type="submission" date="2020-09" db="EMBL/GenBank/DDBJ databases">
        <authorList>
            <person name="Sun Q."/>
            <person name="Zhou Y."/>
        </authorList>
    </citation>
    <scope>NUCLEOTIDE SEQUENCE</scope>
    <source>
        <strain evidence="3">CGMCC 4.3508</strain>
    </source>
</reference>
<dbReference type="PANTHER" id="PTHR30290">
    <property type="entry name" value="PERIPLASMIC BINDING COMPONENT OF ABC TRANSPORTER"/>
    <property type="match status" value="1"/>
</dbReference>
<dbReference type="Gene3D" id="3.40.190.10">
    <property type="entry name" value="Periplasmic binding protein-like II"/>
    <property type="match status" value="1"/>
</dbReference>
<sequence>MTKVILAVVAAATLAASACGGGGNSPAATGEPRPGGAATFLVNKEPRTLDPATLSNLGPQDGALGNALYGQLVGTDPADHSIVPKLAQSLESKDGIEWTLTLRAGLTFSDGSPFDAGAVQFAWDRMKDPAVGALDGGYARTVAATEVTSPATLSIRLSEPTRQFGQTLATTAMNWIASPAAVEKGAAAFDANPIGAGPFTLDSWSRGGDIVLAKNPSYYDAPRPYLDRLTIRAMADQNQRLSTLQSGGADLILSLSAGDRPTAEAAGFVVTPVDQSGGLAFVLNNAAAPFDDIRARRAVNAALDLDALNDVRNRGNGTVPTSLFTETSPYHDPALGLPGHDPGLAQRLFDELAAEGKPVRFSILAYPTTENQRGAQAVQSQLSTFANVQVDVETGDYAAIGAKLAAGDYEFGITGINSFEPEPIFSRRLQSGSTANFAEVADPELDEALRLGRMATDEGQRTEAYRKLQERFIELLPMILYTRNETAVIAAPTVGGVALSGIDAPLVDTLWVTG</sequence>
<dbReference type="PROSITE" id="PS51257">
    <property type="entry name" value="PROKAR_LIPOPROTEIN"/>
    <property type="match status" value="1"/>
</dbReference>
<dbReference type="GO" id="GO:0015833">
    <property type="term" value="P:peptide transport"/>
    <property type="evidence" value="ECO:0007669"/>
    <property type="project" value="TreeGrafter"/>
</dbReference>
<gene>
    <name evidence="3" type="ORF">GCM10011588_28720</name>
</gene>